<dbReference type="PANTHER" id="PTHR40446">
    <property type="entry name" value="N-ACETYLGLUCOSAMINE-1-PHOSPHODIESTER ALPHA-N-ACETYLGLUCOSAMINIDASE"/>
    <property type="match status" value="1"/>
</dbReference>
<evidence type="ECO:0000313" key="5">
    <source>
        <dbReference type="Proteomes" id="UP000199263"/>
    </source>
</evidence>
<feature type="transmembrane region" description="Helical" evidence="1">
    <location>
        <begin position="6"/>
        <end position="26"/>
    </location>
</feature>
<name>A0A1I1LS96_9CLOT</name>
<keyword evidence="1" id="KW-1133">Transmembrane helix</keyword>
<accession>A0A1I1LS96</accession>
<evidence type="ECO:0000259" key="3">
    <source>
        <dbReference type="Pfam" id="PF09992"/>
    </source>
</evidence>
<dbReference type="AlphaFoldDB" id="A0A1I1LS96"/>
<dbReference type="Pfam" id="PF05569">
    <property type="entry name" value="Peptidase_M56"/>
    <property type="match status" value="1"/>
</dbReference>
<dbReference type="RefSeq" id="WP_090090496.1">
    <property type="nucleotide sequence ID" value="NZ_FOMG01000009.1"/>
</dbReference>
<feature type="domain" description="Peptidase M56" evidence="2">
    <location>
        <begin position="9"/>
        <end position="301"/>
    </location>
</feature>
<dbReference type="CDD" id="cd07341">
    <property type="entry name" value="M56_BlaR1_MecR1_like"/>
    <property type="match status" value="1"/>
</dbReference>
<dbReference type="EMBL" id="FOMG01000009">
    <property type="protein sequence ID" value="SFC76107.1"/>
    <property type="molecule type" value="Genomic_DNA"/>
</dbReference>
<dbReference type="InterPro" id="IPR018711">
    <property type="entry name" value="NAGPA"/>
</dbReference>
<evidence type="ECO:0000256" key="1">
    <source>
        <dbReference type="SAM" id="Phobius"/>
    </source>
</evidence>
<gene>
    <name evidence="4" type="ORF">SAMN05421842_10917</name>
</gene>
<keyword evidence="1" id="KW-0472">Membrane</keyword>
<organism evidence="4 5">
    <name type="scientific">Clostridium uliginosum</name>
    <dbReference type="NCBI Taxonomy" id="119641"/>
    <lineage>
        <taxon>Bacteria</taxon>
        <taxon>Bacillati</taxon>
        <taxon>Bacillota</taxon>
        <taxon>Clostridia</taxon>
        <taxon>Eubacteriales</taxon>
        <taxon>Clostridiaceae</taxon>
        <taxon>Clostridium</taxon>
    </lineage>
</organism>
<keyword evidence="5" id="KW-1185">Reference proteome</keyword>
<dbReference type="STRING" id="119641.SAMN05421842_10917"/>
<protein>
    <submittedName>
        <fullName evidence="4">Exopolysaccharide biosynthesis protein</fullName>
    </submittedName>
</protein>
<dbReference type="InterPro" id="IPR008756">
    <property type="entry name" value="Peptidase_M56"/>
</dbReference>
<feature type="transmembrane region" description="Helical" evidence="1">
    <location>
        <begin position="112"/>
        <end position="130"/>
    </location>
</feature>
<sequence>MIEIVIVNILRTTLISSIGICLLLILKKTLFKQYTKNFNYYIWLIVIFRMILPFKVPIYISTNSVISNDVGINNIESVSKPWSNIESINHSLNNNQVIGSAKQFTTFSMLEILGYLWLIVALIIVTYRICTYIKFKNTIIDLSCNAKDTKIKTIYNSLLIEMKINKRIFLKVSDYTSVPLGIGFFKSYIVLPNIEYKEKEVEWILKHELMHYKKNDILYKFLVMAVTSIYWFNPLIYVMNRDINIECELACDERILHNCDFKERQNYALTLINSLKHKESNFIETNLATKLGNKKILKRRFDSMFNKKTKKGMLIGVVCIVITTCSLGVISNKSGSNVLGEQEAQASTEKKDDSIELYELENSKYKGYYLEIKDPTRVKIGYTSKLMREGETTSQIAENNNAIAAINGGGFNDVSSDGTRREGDGGTPTGSIITGGKIVYKDLKDDEKTDLFAITKEGKLIVGKYSLNEISALGAEESLSFGPSLIINGEMTPLQGDGGWGIAPRTAIGQKKDGTIIMIVIDGRSLKSIGATIKELQEVMFKLGAVNAINLDGGKSTAMYYDGEIINKPSDGNKERAIATAIIVK</sequence>
<evidence type="ECO:0000259" key="2">
    <source>
        <dbReference type="Pfam" id="PF05569"/>
    </source>
</evidence>
<feature type="transmembrane region" description="Helical" evidence="1">
    <location>
        <begin position="217"/>
        <end position="238"/>
    </location>
</feature>
<keyword evidence="1" id="KW-0812">Transmembrane</keyword>
<reference evidence="4 5" key="1">
    <citation type="submission" date="2016-10" db="EMBL/GenBank/DDBJ databases">
        <authorList>
            <person name="de Groot N.N."/>
        </authorList>
    </citation>
    <scope>NUCLEOTIDE SEQUENCE [LARGE SCALE GENOMIC DNA]</scope>
    <source>
        <strain evidence="4 5">DSM 12992</strain>
    </source>
</reference>
<feature type="domain" description="Phosphodiester glycosidase" evidence="3">
    <location>
        <begin position="400"/>
        <end position="584"/>
    </location>
</feature>
<dbReference type="Proteomes" id="UP000199263">
    <property type="component" value="Unassembled WGS sequence"/>
</dbReference>
<proteinExistence type="predicted"/>
<feature type="transmembrane region" description="Helical" evidence="1">
    <location>
        <begin position="38"/>
        <end position="60"/>
    </location>
</feature>
<dbReference type="PANTHER" id="PTHR40446:SF2">
    <property type="entry name" value="N-ACETYLGLUCOSAMINE-1-PHOSPHODIESTER ALPHA-N-ACETYLGLUCOSAMINIDASE"/>
    <property type="match status" value="1"/>
</dbReference>
<dbReference type="OrthoDB" id="9762883at2"/>
<dbReference type="Pfam" id="PF09992">
    <property type="entry name" value="NAGPA"/>
    <property type="match status" value="1"/>
</dbReference>
<evidence type="ECO:0000313" key="4">
    <source>
        <dbReference type="EMBL" id="SFC76107.1"/>
    </source>
</evidence>